<evidence type="ECO:0000256" key="8">
    <source>
        <dbReference type="ARBA" id="ARBA00031028"/>
    </source>
</evidence>
<accession>A0A6B9UP68</accession>
<sequence length="540" mass="60462">MLLISLSLLLFSNGLTFRPDTSILYSRVGIVILFYSLFFALTSFHLTYLEKGVGLYGGLFNVTAITQSFQIFIFLICILILLMTGFYPRKRYIGDSVSMLDTLFKSVKQYVSIINKMSEQFTIIEYALIILFTISGATLLMSSGDLGSIYLCVELQSYSLYIISSLHRNSESSTGSALTYFLLGGLASCFILLGIALIYANSGLTNLDGMYSIISDSEKYAYYSTWYNHTYFFYGLLLISVGLLFKIAAAPFHWWSPDVYDGVPTIVTVFIANLGKIAILILFLELVHYTSSLLYSTTQFYSWTTSLSMSCFFSLIIGTVLGLSQGRIKRLLAYSTISHIGFILLALIVHTLDSYQAYLFYIIQYILTNINAFMIIIAMGFNLYLYYTNTAEFNNLSEKNNSPIQLINQLKGYFMINPTLSLCLVITLFSFIGLPPLVGFFGKLMVLTTALDNGKILLVLVAILTSVIGAVYYLSIIKTIYFESPEYKKSYIYVDISLSNAFSITLGILNLAVVLFILTPNEILNLCDLLSIISHSANNI</sequence>
<feature type="chain" id="PRO_5025642922" description="NADH-ubiquinone oxidoreductase chain 2" evidence="11">
    <location>
        <begin position="17"/>
        <end position="540"/>
    </location>
</feature>
<protein>
    <recommendedName>
        <fullName evidence="4">NADH-ubiquinone oxidoreductase chain 2</fullName>
        <ecNumber evidence="3">7.1.1.2</ecNumber>
    </recommendedName>
    <alternativeName>
        <fullName evidence="8">NADH dehydrogenase subunit 2</fullName>
    </alternativeName>
</protein>
<proteinExistence type="inferred from homology"/>
<dbReference type="InterPro" id="IPR001750">
    <property type="entry name" value="ND/Mrp_TM"/>
</dbReference>
<keyword evidence="5 10" id="KW-0812">Transmembrane</keyword>
<keyword evidence="7 10" id="KW-0472">Membrane</keyword>
<comment type="catalytic activity">
    <reaction evidence="9">
        <text>a ubiquinone + NADH + 5 H(+)(in) = a ubiquinol + NAD(+) + 4 H(+)(out)</text>
        <dbReference type="Rhea" id="RHEA:29091"/>
        <dbReference type="Rhea" id="RHEA-COMP:9565"/>
        <dbReference type="Rhea" id="RHEA-COMP:9566"/>
        <dbReference type="ChEBI" id="CHEBI:15378"/>
        <dbReference type="ChEBI" id="CHEBI:16389"/>
        <dbReference type="ChEBI" id="CHEBI:17976"/>
        <dbReference type="ChEBI" id="CHEBI:57540"/>
        <dbReference type="ChEBI" id="CHEBI:57945"/>
        <dbReference type="EC" id="7.1.1.2"/>
    </reaction>
</comment>
<feature type="transmembrane region" description="Helical" evidence="10">
    <location>
        <begin position="300"/>
        <end position="324"/>
    </location>
</feature>
<dbReference type="EMBL" id="MN593345">
    <property type="protein sequence ID" value="QHN69908.1"/>
    <property type="molecule type" value="Genomic_DNA"/>
</dbReference>
<feature type="transmembrane region" description="Helical" evidence="10">
    <location>
        <begin position="358"/>
        <end position="387"/>
    </location>
</feature>
<feature type="transmembrane region" description="Helical" evidence="10">
    <location>
        <begin position="331"/>
        <end position="352"/>
    </location>
</feature>
<evidence type="ECO:0000256" key="5">
    <source>
        <dbReference type="ARBA" id="ARBA00022692"/>
    </source>
</evidence>
<comment type="similarity">
    <text evidence="2">Belongs to the complex I subunit 2 family.</text>
</comment>
<keyword evidence="11" id="KW-0732">Signal</keyword>
<evidence type="ECO:0000256" key="1">
    <source>
        <dbReference type="ARBA" id="ARBA00004141"/>
    </source>
</evidence>
<feature type="transmembrane region" description="Helical" evidence="10">
    <location>
        <begin position="231"/>
        <end position="254"/>
    </location>
</feature>
<feature type="transmembrane region" description="Helical" evidence="10">
    <location>
        <begin position="266"/>
        <end position="288"/>
    </location>
</feature>
<dbReference type="GO" id="GO:0016020">
    <property type="term" value="C:membrane"/>
    <property type="evidence" value="ECO:0007669"/>
    <property type="project" value="UniProtKB-SubCell"/>
</dbReference>
<evidence type="ECO:0000256" key="9">
    <source>
        <dbReference type="ARBA" id="ARBA00049551"/>
    </source>
</evidence>
<keyword evidence="6 10" id="KW-1133">Transmembrane helix</keyword>
<feature type="transmembrane region" description="Helical" evidence="10">
    <location>
        <begin position="123"/>
        <end position="141"/>
    </location>
</feature>
<evidence type="ECO:0000256" key="2">
    <source>
        <dbReference type="ARBA" id="ARBA00007012"/>
    </source>
</evidence>
<dbReference type="PANTHER" id="PTHR22773">
    <property type="entry name" value="NADH DEHYDROGENASE"/>
    <property type="match status" value="1"/>
</dbReference>
<feature type="domain" description="NADH:quinone oxidoreductase/Mrp antiporter transmembrane" evidence="12">
    <location>
        <begin position="143"/>
        <end position="469"/>
    </location>
</feature>
<dbReference type="InterPro" id="IPR010096">
    <property type="entry name" value="NADH-Q_OxRdtase_suN/2"/>
</dbReference>
<evidence type="ECO:0000256" key="6">
    <source>
        <dbReference type="ARBA" id="ARBA00022989"/>
    </source>
</evidence>
<dbReference type="EC" id="7.1.1.2" evidence="3"/>
<keyword evidence="13" id="KW-0496">Mitochondrion</keyword>
<feature type="transmembrane region" description="Helical" evidence="10">
    <location>
        <begin position="178"/>
        <end position="200"/>
    </location>
</feature>
<evidence type="ECO:0000256" key="7">
    <source>
        <dbReference type="ARBA" id="ARBA00023136"/>
    </source>
</evidence>
<feature type="transmembrane region" description="Helical" evidence="10">
    <location>
        <begin position="24"/>
        <end position="41"/>
    </location>
</feature>
<dbReference type="GO" id="GO:0042773">
    <property type="term" value="P:ATP synthesis coupled electron transport"/>
    <property type="evidence" value="ECO:0007669"/>
    <property type="project" value="InterPro"/>
</dbReference>
<organism evidence="13">
    <name type="scientific">Arthrocladium fulminans</name>
    <dbReference type="NCBI Taxonomy" id="1758292"/>
    <lineage>
        <taxon>Eukaryota</taxon>
        <taxon>Fungi</taxon>
        <taxon>Dikarya</taxon>
        <taxon>Ascomycota</taxon>
        <taxon>Pezizomycotina</taxon>
        <taxon>Eurotiomycetes</taxon>
        <taxon>Chaetothyriomycetidae</taxon>
        <taxon>Chaetothyriales</taxon>
        <taxon>Trichomeriaceae</taxon>
        <taxon>Arthrocladium</taxon>
    </lineage>
</organism>
<dbReference type="Pfam" id="PF00361">
    <property type="entry name" value="Proton_antipo_M"/>
    <property type="match status" value="1"/>
</dbReference>
<reference evidence="13" key="1">
    <citation type="journal article" date="2020" name="G3 (Bethesda)">
        <title>Genome sequence of the human opportunistic fungus Arthrocladium fulminans (CBS 136243).</title>
        <authorList>
            <person name="Moreno L.F."/>
            <person name="da Silva N.M."/>
            <person name="Weiss V.A."/>
            <person name="Costa F.F."/>
            <person name="Bittencourt J.V."/>
            <person name="Macedo L.M."/>
            <person name="Gomes R.R."/>
            <person name="Souza E.M."/>
            <person name="Vicente V.A."/>
            <person name="Benjamin B."/>
            <person name="de Hoog S."/>
        </authorList>
    </citation>
    <scope>NUCLEOTIDE SEQUENCE</scope>
    <source>
        <strain evidence="13">CBS 136243</strain>
    </source>
</reference>
<feature type="transmembrane region" description="Helical" evidence="10">
    <location>
        <begin position="147"/>
        <end position="166"/>
    </location>
</feature>
<evidence type="ECO:0000259" key="12">
    <source>
        <dbReference type="Pfam" id="PF00361"/>
    </source>
</evidence>
<evidence type="ECO:0000256" key="4">
    <source>
        <dbReference type="ARBA" id="ARBA00021008"/>
    </source>
</evidence>
<feature type="signal peptide" evidence="11">
    <location>
        <begin position="1"/>
        <end position="16"/>
    </location>
</feature>
<evidence type="ECO:0000313" key="13">
    <source>
        <dbReference type="EMBL" id="QHN69908.1"/>
    </source>
</evidence>
<gene>
    <name evidence="13" type="primary">nad2</name>
</gene>
<comment type="subcellular location">
    <subcellularLocation>
        <location evidence="1">Membrane</location>
        <topology evidence="1">Multi-pass membrane protein</topology>
    </subcellularLocation>
</comment>
<feature type="transmembrane region" description="Helical" evidence="10">
    <location>
        <begin position="456"/>
        <end position="477"/>
    </location>
</feature>
<name>A0A6B9UP68_9EURO</name>
<evidence type="ECO:0000256" key="11">
    <source>
        <dbReference type="SAM" id="SignalP"/>
    </source>
</evidence>
<feature type="transmembrane region" description="Helical" evidence="10">
    <location>
        <begin position="498"/>
        <end position="518"/>
    </location>
</feature>
<dbReference type="GO" id="GO:0008137">
    <property type="term" value="F:NADH dehydrogenase (ubiquinone) activity"/>
    <property type="evidence" value="ECO:0007669"/>
    <property type="project" value="UniProtKB-EC"/>
</dbReference>
<dbReference type="AlphaFoldDB" id="A0A6B9UP68"/>
<evidence type="ECO:0000256" key="10">
    <source>
        <dbReference type="SAM" id="Phobius"/>
    </source>
</evidence>
<geneLocation type="mitochondrion" evidence="13"/>
<evidence type="ECO:0000256" key="3">
    <source>
        <dbReference type="ARBA" id="ARBA00012944"/>
    </source>
</evidence>
<feature type="transmembrane region" description="Helical" evidence="10">
    <location>
        <begin position="71"/>
        <end position="88"/>
    </location>
</feature>
<dbReference type="HAMAP" id="MF_00445">
    <property type="entry name" value="NDH1_NuoN_1"/>
    <property type="match status" value="1"/>
</dbReference>
<feature type="transmembrane region" description="Helical" evidence="10">
    <location>
        <begin position="414"/>
        <end position="436"/>
    </location>
</feature>